<keyword evidence="1" id="KW-0732">Signal</keyword>
<dbReference type="InterPro" id="IPR046705">
    <property type="entry name" value="DUF6778"/>
</dbReference>
<dbReference type="AlphaFoldDB" id="A0A1D9MBG0"/>
<dbReference type="EMBL" id="CP017781">
    <property type="protein sequence ID" value="AOZ69059.1"/>
    <property type="molecule type" value="Genomic_DNA"/>
</dbReference>
<evidence type="ECO:0008006" key="4">
    <source>
        <dbReference type="Google" id="ProtNLM"/>
    </source>
</evidence>
<feature type="chain" id="PRO_5009443481" description="ABC-type transport auxiliary lipoprotein component domain-containing protein" evidence="1">
    <location>
        <begin position="22"/>
        <end position="213"/>
    </location>
</feature>
<name>A0A1D9MBG0_9RHOB</name>
<dbReference type="Proteomes" id="UP000176562">
    <property type="component" value="Chromosome"/>
</dbReference>
<dbReference type="RefSeq" id="WP_068767298.1">
    <property type="nucleotide sequence ID" value="NZ_CP017781.1"/>
</dbReference>
<accession>A0A1D9MBG0</accession>
<evidence type="ECO:0000256" key="1">
    <source>
        <dbReference type="SAM" id="SignalP"/>
    </source>
</evidence>
<evidence type="ECO:0000313" key="2">
    <source>
        <dbReference type="EMBL" id="AOZ69059.1"/>
    </source>
</evidence>
<keyword evidence="3" id="KW-1185">Reference proteome</keyword>
<protein>
    <recommendedName>
        <fullName evidence="4">ABC-type transport auxiliary lipoprotein component domain-containing protein</fullName>
    </recommendedName>
</protein>
<evidence type="ECO:0000313" key="3">
    <source>
        <dbReference type="Proteomes" id="UP000176562"/>
    </source>
</evidence>
<dbReference type="STRING" id="1850250.LPB142_06745"/>
<sequence>MKPLLKPIRLVGALGVLALLAACGGGEPATRSLSAASDLPQVSAPAVAPLWNVVGVSVDVPQSLHVSEANLYYPIADIVWRGEARGDRRAQVRAIFTDAATRATEGMHKGRPVTVDIEVTRFHAVTEKVRYTFGGTYSMKFLVTLHDAQTGEEIGAPRFVDASHPASGGQKAIDEEARGLTQKVVVTDFLSKAIAAELARPVSAQGEAIASAQ</sequence>
<reference evidence="2 3" key="1">
    <citation type="submission" date="2016-10" db="EMBL/GenBank/DDBJ databases">
        <title>Rhodobacter sp. LPB0142, isolated from sea water.</title>
        <authorList>
            <person name="Kim E."/>
            <person name="Yi H."/>
        </authorList>
    </citation>
    <scope>NUCLEOTIDE SEQUENCE [LARGE SCALE GENOMIC DNA]</scope>
    <source>
        <strain evidence="2 3">LPB0142</strain>
    </source>
</reference>
<organism evidence="2 3">
    <name type="scientific">Rhodobacter xanthinilyticus</name>
    <dbReference type="NCBI Taxonomy" id="1850250"/>
    <lineage>
        <taxon>Bacteria</taxon>
        <taxon>Pseudomonadati</taxon>
        <taxon>Pseudomonadota</taxon>
        <taxon>Alphaproteobacteria</taxon>
        <taxon>Rhodobacterales</taxon>
        <taxon>Rhodobacter group</taxon>
        <taxon>Rhodobacter</taxon>
    </lineage>
</organism>
<dbReference type="KEGG" id="rhp:LPB142_06745"/>
<gene>
    <name evidence="2" type="ORF">LPB142_06745</name>
</gene>
<proteinExistence type="predicted"/>
<dbReference type="Pfam" id="PF20569">
    <property type="entry name" value="DUF6778"/>
    <property type="match status" value="1"/>
</dbReference>
<feature type="signal peptide" evidence="1">
    <location>
        <begin position="1"/>
        <end position="21"/>
    </location>
</feature>
<dbReference type="PROSITE" id="PS51257">
    <property type="entry name" value="PROKAR_LIPOPROTEIN"/>
    <property type="match status" value="1"/>
</dbReference>